<accession>A0ABP1LUN4</accession>
<comment type="caution">
    <text evidence="2">The sequence shown here is derived from an EMBL/GenBank/DDBJ whole genome shotgun (WGS) entry which is preliminary data.</text>
</comment>
<dbReference type="EMBL" id="CAXDID020000435">
    <property type="protein sequence ID" value="CAL6091330.1"/>
    <property type="molecule type" value="Genomic_DNA"/>
</dbReference>
<reference evidence="2 3" key="1">
    <citation type="submission" date="2024-07" db="EMBL/GenBank/DDBJ databases">
        <authorList>
            <person name="Akdeniz Z."/>
        </authorList>
    </citation>
    <scope>NUCLEOTIDE SEQUENCE [LARGE SCALE GENOMIC DNA]</scope>
</reference>
<evidence type="ECO:0000313" key="2">
    <source>
        <dbReference type="EMBL" id="CAL6091330.1"/>
    </source>
</evidence>
<sequence length="112" mass="12300">MSNAVQLFQCIKTGTATGGSVPLLNIFQSKLKITSMFEAQVKYVQLVNSMPERISKCVEVIKSIVRRDLQSINKTPASQWSAAPTRHSAEPHLSNGTQHPGALQIDTPPRDK</sequence>
<keyword evidence="3" id="KW-1185">Reference proteome</keyword>
<name>A0ABP1LUN4_9EUKA</name>
<protein>
    <submittedName>
        <fullName evidence="2">Hypothetical_protein</fullName>
    </submittedName>
</protein>
<dbReference type="Proteomes" id="UP001642409">
    <property type="component" value="Unassembled WGS sequence"/>
</dbReference>
<feature type="region of interest" description="Disordered" evidence="1">
    <location>
        <begin position="74"/>
        <end position="112"/>
    </location>
</feature>
<evidence type="ECO:0000256" key="1">
    <source>
        <dbReference type="SAM" id="MobiDB-lite"/>
    </source>
</evidence>
<evidence type="ECO:0000313" key="3">
    <source>
        <dbReference type="Proteomes" id="UP001642409"/>
    </source>
</evidence>
<organism evidence="2 3">
    <name type="scientific">Hexamita inflata</name>
    <dbReference type="NCBI Taxonomy" id="28002"/>
    <lineage>
        <taxon>Eukaryota</taxon>
        <taxon>Metamonada</taxon>
        <taxon>Diplomonadida</taxon>
        <taxon>Hexamitidae</taxon>
        <taxon>Hexamitinae</taxon>
        <taxon>Hexamita</taxon>
    </lineage>
</organism>
<gene>
    <name evidence="2" type="ORF">HINF_LOCUS65734</name>
</gene>
<proteinExistence type="predicted"/>